<evidence type="ECO:0000256" key="1">
    <source>
        <dbReference type="SAM" id="SignalP"/>
    </source>
</evidence>
<dbReference type="Proteomes" id="UP000055590">
    <property type="component" value="Chromosome"/>
</dbReference>
<dbReference type="SUPFAM" id="SSF56601">
    <property type="entry name" value="beta-lactamase/transpeptidase-like"/>
    <property type="match status" value="1"/>
</dbReference>
<name>A0A0K1PDR1_9BACT</name>
<feature type="signal peptide" evidence="1">
    <location>
        <begin position="1"/>
        <end position="18"/>
    </location>
</feature>
<keyword evidence="1" id="KW-0732">Signal</keyword>
<organism evidence="3 4">
    <name type="scientific">Vulgatibacter incomptus</name>
    <dbReference type="NCBI Taxonomy" id="1391653"/>
    <lineage>
        <taxon>Bacteria</taxon>
        <taxon>Pseudomonadati</taxon>
        <taxon>Myxococcota</taxon>
        <taxon>Myxococcia</taxon>
        <taxon>Myxococcales</taxon>
        <taxon>Cystobacterineae</taxon>
        <taxon>Vulgatibacteraceae</taxon>
        <taxon>Vulgatibacter</taxon>
    </lineage>
</organism>
<dbReference type="InterPro" id="IPR050789">
    <property type="entry name" value="Diverse_Enzym_Activities"/>
</dbReference>
<dbReference type="RefSeq" id="WP_050725927.1">
    <property type="nucleotide sequence ID" value="NZ_CP012332.1"/>
</dbReference>
<dbReference type="InterPro" id="IPR001466">
    <property type="entry name" value="Beta-lactam-related"/>
</dbReference>
<dbReference type="OrthoDB" id="9814204at2"/>
<feature type="chain" id="PRO_5005465652" evidence="1">
    <location>
        <begin position="19"/>
        <end position="359"/>
    </location>
</feature>
<evidence type="ECO:0000259" key="2">
    <source>
        <dbReference type="Pfam" id="PF00144"/>
    </source>
</evidence>
<dbReference type="KEGG" id="vin:AKJ08_2029"/>
<dbReference type="Pfam" id="PF00144">
    <property type="entry name" value="Beta-lactamase"/>
    <property type="match status" value="1"/>
</dbReference>
<dbReference type="STRING" id="1391653.AKJ08_2029"/>
<evidence type="ECO:0000313" key="4">
    <source>
        <dbReference type="Proteomes" id="UP000055590"/>
    </source>
</evidence>
<dbReference type="EMBL" id="CP012332">
    <property type="protein sequence ID" value="AKU91642.1"/>
    <property type="molecule type" value="Genomic_DNA"/>
</dbReference>
<dbReference type="PANTHER" id="PTHR43283:SF7">
    <property type="entry name" value="BETA-LACTAMASE-RELATED DOMAIN-CONTAINING PROTEIN"/>
    <property type="match status" value="1"/>
</dbReference>
<accession>A0A0K1PDR1</accession>
<keyword evidence="4" id="KW-1185">Reference proteome</keyword>
<dbReference type="AlphaFoldDB" id="A0A0K1PDR1"/>
<dbReference type="PANTHER" id="PTHR43283">
    <property type="entry name" value="BETA-LACTAMASE-RELATED"/>
    <property type="match status" value="1"/>
</dbReference>
<sequence length="359" mass="39057">MRLLTLASLALLLGGCLAAGPVKIGYDDRPRDIADGWTIGTPESQGFDPEPLRAAYRRFFSEDEYVPARSLLVVRNGVLVAEGYCRDRGDIGVKSALMSATKSVTSLAVGIAVEQGLVSVERPISDAIGLGHGAVAGSIRLRDLLTMRSGLEYSNDRFSLDMANDVRGDSLRYILSRPRIHEPGSRFDYKDADPHLVSGVLAAATGASLDAFTDEHLLRPLGITDWLWLRQRDGVTYGAYGLYLTPRDFARLGQLAVQGGAWEGRQLVSREWLVESTRPWVEDTELPGLPGLPYGYYWWSSTGRAGFFAWGHGGQYLYVLPEKQLVIALTAEPDTSPDGGAIMPPAFLELVDLIAGAAD</sequence>
<dbReference type="GO" id="GO:0016787">
    <property type="term" value="F:hydrolase activity"/>
    <property type="evidence" value="ECO:0007669"/>
    <property type="project" value="UniProtKB-KW"/>
</dbReference>
<reference evidence="3 4" key="1">
    <citation type="submission" date="2015-08" db="EMBL/GenBank/DDBJ databases">
        <authorList>
            <person name="Babu N.S."/>
            <person name="Beckwith C.J."/>
            <person name="Beseler K.G."/>
            <person name="Brison A."/>
            <person name="Carone J.V."/>
            <person name="Caskin T.P."/>
            <person name="Diamond M."/>
            <person name="Durham M.E."/>
            <person name="Foxe J.M."/>
            <person name="Go M."/>
            <person name="Henderson B.A."/>
            <person name="Jones I.B."/>
            <person name="McGettigan J.A."/>
            <person name="Micheletti S.J."/>
            <person name="Nasrallah M.E."/>
            <person name="Ortiz D."/>
            <person name="Piller C.R."/>
            <person name="Privatt S.R."/>
            <person name="Schneider S.L."/>
            <person name="Sharp S."/>
            <person name="Smith T.C."/>
            <person name="Stanton J.D."/>
            <person name="Ullery H.E."/>
            <person name="Wilson R.J."/>
            <person name="Serrano M.G."/>
            <person name="Buck G."/>
            <person name="Lee V."/>
            <person name="Wang Y."/>
            <person name="Carvalho R."/>
            <person name="Voegtly L."/>
            <person name="Shi R."/>
            <person name="Duckworth R."/>
            <person name="Johnson A."/>
            <person name="Loviza R."/>
            <person name="Walstead R."/>
            <person name="Shah Z."/>
            <person name="Kiflezghi M."/>
            <person name="Wade K."/>
            <person name="Ball S.L."/>
            <person name="Bradley K.W."/>
            <person name="Asai D.J."/>
            <person name="Bowman C.A."/>
            <person name="Russell D.A."/>
            <person name="Pope W.H."/>
            <person name="Jacobs-Sera D."/>
            <person name="Hendrix R.W."/>
            <person name="Hatfull G.F."/>
        </authorList>
    </citation>
    <scope>NUCLEOTIDE SEQUENCE [LARGE SCALE GENOMIC DNA]</scope>
    <source>
        <strain evidence="3 4">DSM 27710</strain>
    </source>
</reference>
<feature type="domain" description="Beta-lactamase-related" evidence="2">
    <location>
        <begin position="68"/>
        <end position="335"/>
    </location>
</feature>
<evidence type="ECO:0000313" key="3">
    <source>
        <dbReference type="EMBL" id="AKU91642.1"/>
    </source>
</evidence>
<dbReference type="Gene3D" id="3.40.710.10">
    <property type="entry name" value="DD-peptidase/beta-lactamase superfamily"/>
    <property type="match status" value="1"/>
</dbReference>
<gene>
    <name evidence="3" type="ORF">AKJ08_2029</name>
</gene>
<keyword evidence="3" id="KW-0378">Hydrolase</keyword>
<dbReference type="InterPro" id="IPR012338">
    <property type="entry name" value="Beta-lactam/transpept-like"/>
</dbReference>
<dbReference type="PROSITE" id="PS51257">
    <property type="entry name" value="PROKAR_LIPOPROTEIN"/>
    <property type="match status" value="1"/>
</dbReference>
<protein>
    <submittedName>
        <fullName evidence="3">6-aminohexanoate-dimer hydrolase</fullName>
    </submittedName>
</protein>
<proteinExistence type="predicted"/>